<reference evidence="1 2" key="1">
    <citation type="submission" date="2019-10" db="EMBL/GenBank/DDBJ databases">
        <title>Streptomyces smaragdinus sp. nov. and Streptomyces fabii sp. nov., isolated from the gut of fungus growing-termite Macrotermes natalensis.</title>
        <authorList>
            <person name="Schwitalla J."/>
            <person name="Benndorf R."/>
            <person name="Martin K."/>
            <person name="De Beer W."/>
            <person name="Kaster A.-K."/>
            <person name="Vollmers J."/>
            <person name="Poulsen M."/>
            <person name="Beemelmanns C."/>
        </authorList>
    </citation>
    <scope>NUCLEOTIDE SEQUENCE [LARGE SCALE GENOMIC DNA]</scope>
    <source>
        <strain evidence="1 2">RB5</strain>
    </source>
</reference>
<protein>
    <submittedName>
        <fullName evidence="1">Uncharacterized protein</fullName>
    </submittedName>
</protein>
<comment type="caution">
    <text evidence="1">The sequence shown here is derived from an EMBL/GenBank/DDBJ whole genome shotgun (WGS) entry which is preliminary data.</text>
</comment>
<evidence type="ECO:0000313" key="2">
    <source>
        <dbReference type="Proteomes" id="UP000466345"/>
    </source>
</evidence>
<evidence type="ECO:0000313" key="1">
    <source>
        <dbReference type="EMBL" id="MQY11019.1"/>
    </source>
</evidence>
<dbReference type="AlphaFoldDB" id="A0A7K0CC54"/>
<gene>
    <name evidence="1" type="ORF">SRB5_11330</name>
</gene>
<name>A0A7K0CC54_9ACTN</name>
<dbReference type="RefSeq" id="WP_228389793.1">
    <property type="nucleotide sequence ID" value="NZ_WEGJ01000002.1"/>
</dbReference>
<dbReference type="Proteomes" id="UP000466345">
    <property type="component" value="Unassembled WGS sequence"/>
</dbReference>
<organism evidence="1 2">
    <name type="scientific">Streptomyces smaragdinus</name>
    <dbReference type="NCBI Taxonomy" id="2585196"/>
    <lineage>
        <taxon>Bacteria</taxon>
        <taxon>Bacillati</taxon>
        <taxon>Actinomycetota</taxon>
        <taxon>Actinomycetes</taxon>
        <taxon>Kitasatosporales</taxon>
        <taxon>Streptomycetaceae</taxon>
        <taxon>Streptomyces</taxon>
    </lineage>
</organism>
<dbReference type="EMBL" id="WEGJ01000002">
    <property type="protein sequence ID" value="MQY11019.1"/>
    <property type="molecule type" value="Genomic_DNA"/>
</dbReference>
<proteinExistence type="predicted"/>
<sequence length="98" mass="10864">MTEDRPARRSWTASVEERSAATILAMPPDLAKQVTNFFAALALEAGGALAVGRRPPGDLLDDSHNRYGLQIPGESVLFEYELHHDIREIRIPVIVWLG</sequence>
<accession>A0A7K0CC54</accession>
<keyword evidence="2" id="KW-1185">Reference proteome</keyword>